<dbReference type="Proteomes" id="UP000694255">
    <property type="component" value="Unassembled WGS sequence"/>
</dbReference>
<organism evidence="1 2">
    <name type="scientific">[Candida] subhashii</name>
    <dbReference type="NCBI Taxonomy" id="561895"/>
    <lineage>
        <taxon>Eukaryota</taxon>
        <taxon>Fungi</taxon>
        <taxon>Dikarya</taxon>
        <taxon>Ascomycota</taxon>
        <taxon>Saccharomycotina</taxon>
        <taxon>Pichiomycetes</taxon>
        <taxon>Debaryomycetaceae</taxon>
        <taxon>Spathaspora</taxon>
    </lineage>
</organism>
<sequence>MDFCSGIVSFVTSSIVAEAEYHHKMIQHSQHAITSGLFQVDSVKLQSSVHLIASTVSSKSMTPDVGFSSELIWGAGSSKGNT</sequence>
<gene>
    <name evidence="1" type="ORF">J8A68_004742</name>
</gene>
<evidence type="ECO:0000313" key="1">
    <source>
        <dbReference type="EMBL" id="KAG7661742.1"/>
    </source>
</evidence>
<dbReference type="GeneID" id="73471542"/>
<name>A0A8J5UJI6_9ASCO</name>
<accession>A0A8J5UJI6</accession>
<dbReference type="OrthoDB" id="6278596at2759"/>
<dbReference type="RefSeq" id="XP_049261975.1">
    <property type="nucleotide sequence ID" value="XM_049408733.1"/>
</dbReference>
<protein>
    <submittedName>
        <fullName evidence="1">Uncharacterized protein</fullName>
    </submittedName>
</protein>
<evidence type="ECO:0000313" key="2">
    <source>
        <dbReference type="Proteomes" id="UP000694255"/>
    </source>
</evidence>
<reference evidence="1 2" key="1">
    <citation type="journal article" date="2021" name="DNA Res.">
        <title>Genome analysis of Candida subhashii reveals its hybrid nature and dual mitochondrial genome conformations.</title>
        <authorList>
            <person name="Mixao V."/>
            <person name="Hegedusova E."/>
            <person name="Saus E."/>
            <person name="Pryszcz L.P."/>
            <person name="Cillingova A."/>
            <person name="Nosek J."/>
            <person name="Gabaldon T."/>
        </authorList>
    </citation>
    <scope>NUCLEOTIDE SEQUENCE [LARGE SCALE GENOMIC DNA]</scope>
    <source>
        <strain evidence="1 2">CBS 10753</strain>
    </source>
</reference>
<proteinExistence type="predicted"/>
<comment type="caution">
    <text evidence="1">The sequence shown here is derived from an EMBL/GenBank/DDBJ whole genome shotgun (WGS) entry which is preliminary data.</text>
</comment>
<dbReference type="AlphaFoldDB" id="A0A8J5UJI6"/>
<keyword evidence="2" id="KW-1185">Reference proteome</keyword>
<dbReference type="EMBL" id="JAGSYN010000207">
    <property type="protein sequence ID" value="KAG7661742.1"/>
    <property type="molecule type" value="Genomic_DNA"/>
</dbReference>